<comment type="caution">
    <text evidence="5">The sequence shown here is derived from an EMBL/GenBank/DDBJ whole genome shotgun (WGS) entry which is preliminary data.</text>
</comment>
<proteinExistence type="predicted"/>
<dbReference type="InterPro" id="IPR001296">
    <property type="entry name" value="Glyco_trans_1"/>
</dbReference>
<keyword evidence="2 5" id="KW-0808">Transferase</keyword>
<evidence type="ECO:0000259" key="4">
    <source>
        <dbReference type="Pfam" id="PF13439"/>
    </source>
</evidence>
<name>A0A255ERY3_9ACTN</name>
<dbReference type="PANTHER" id="PTHR46401">
    <property type="entry name" value="GLYCOSYLTRANSFERASE WBBK-RELATED"/>
    <property type="match status" value="1"/>
</dbReference>
<dbReference type="Proteomes" id="UP000216300">
    <property type="component" value="Unassembled WGS sequence"/>
</dbReference>
<keyword evidence="6" id="KW-1185">Reference proteome</keyword>
<evidence type="ECO:0000256" key="2">
    <source>
        <dbReference type="ARBA" id="ARBA00022679"/>
    </source>
</evidence>
<dbReference type="SUPFAM" id="SSF53756">
    <property type="entry name" value="UDP-Glycosyltransferase/glycogen phosphorylase"/>
    <property type="match status" value="1"/>
</dbReference>
<dbReference type="RefSeq" id="WP_094452204.1">
    <property type="nucleotide sequence ID" value="NZ_NMVJ01000001.1"/>
</dbReference>
<dbReference type="OrthoDB" id="9801609at2"/>
<protein>
    <submittedName>
        <fullName evidence="5">Mannosyltransferase</fullName>
    </submittedName>
</protein>
<keyword evidence="1 5" id="KW-0328">Glycosyltransferase</keyword>
<reference evidence="5 6" key="1">
    <citation type="submission" date="2017-07" db="EMBL/GenBank/DDBJ databases">
        <title>Draft whole genome sequences of clinical Proprionibacteriaceae strains.</title>
        <authorList>
            <person name="Bernier A.-M."/>
            <person name="Bernard K."/>
            <person name="Domingo M.-C."/>
        </authorList>
    </citation>
    <scope>NUCLEOTIDE SEQUENCE [LARGE SCALE GENOMIC DNA]</scope>
    <source>
        <strain evidence="5 6">NML 150081</strain>
    </source>
</reference>
<dbReference type="Gene3D" id="3.40.50.2000">
    <property type="entry name" value="Glycogen Phosphorylase B"/>
    <property type="match status" value="2"/>
</dbReference>
<gene>
    <name evidence="5" type="ORF">CGZ91_01500</name>
</gene>
<sequence length="371" mass="40892">MTAPTDTRGRPLRVIFDLRWTADDIAGISRFSVELAKALAARPEVELMVLVCRDDQTDLVPGVAQLRVHDPRDPGQALAEARLPRLLNQLEPDVVYCPVFYMGSWGRRYQAIFTIHDMIPFHFPKPPSDLSLGARIGWRALYATTLPMRWMLRQADRVATVSQTARAEIEGRLVSGDLAVIPNGVEQLEPAPPADHSGSDDIVYMGVFSQHKNVETLIRALPQLARVRLRLLSRIDPGRRAELTAVAHEAGVGDRIIFHDGVSDQEYADLLAQARCLVTASRLEGFGLPIVEAQQRGVPVVCSDIPIFHEVTGEVATFFDPSDPADCARAIDEAADPELSLRHSTDGLANAARYTWPRAAEAALELFRAAI</sequence>
<organism evidence="5 6">
    <name type="scientific">Parenemella sanctibonifatiensis</name>
    <dbReference type="NCBI Taxonomy" id="2016505"/>
    <lineage>
        <taxon>Bacteria</taxon>
        <taxon>Bacillati</taxon>
        <taxon>Actinomycetota</taxon>
        <taxon>Actinomycetes</taxon>
        <taxon>Propionibacteriales</taxon>
        <taxon>Propionibacteriaceae</taxon>
        <taxon>Parenemella</taxon>
    </lineage>
</organism>
<evidence type="ECO:0000313" key="6">
    <source>
        <dbReference type="Proteomes" id="UP000216300"/>
    </source>
</evidence>
<evidence type="ECO:0000313" key="5">
    <source>
        <dbReference type="EMBL" id="OYN92212.1"/>
    </source>
</evidence>
<dbReference type="GO" id="GO:0016757">
    <property type="term" value="F:glycosyltransferase activity"/>
    <property type="evidence" value="ECO:0007669"/>
    <property type="project" value="UniProtKB-KW"/>
</dbReference>
<evidence type="ECO:0000256" key="1">
    <source>
        <dbReference type="ARBA" id="ARBA00022676"/>
    </source>
</evidence>
<dbReference type="PANTHER" id="PTHR46401:SF2">
    <property type="entry name" value="GLYCOSYLTRANSFERASE WBBK-RELATED"/>
    <property type="match status" value="1"/>
</dbReference>
<dbReference type="CDD" id="cd03809">
    <property type="entry name" value="GT4_MtfB-like"/>
    <property type="match status" value="1"/>
</dbReference>
<dbReference type="Pfam" id="PF13439">
    <property type="entry name" value="Glyco_transf_4"/>
    <property type="match status" value="1"/>
</dbReference>
<feature type="domain" description="Glycosyltransferase subfamily 4-like N-terminal" evidence="4">
    <location>
        <begin position="27"/>
        <end position="186"/>
    </location>
</feature>
<dbReference type="InterPro" id="IPR028098">
    <property type="entry name" value="Glyco_trans_4-like_N"/>
</dbReference>
<dbReference type="AlphaFoldDB" id="A0A255ERY3"/>
<accession>A0A255ERY3</accession>
<dbReference type="Pfam" id="PF00534">
    <property type="entry name" value="Glycos_transf_1"/>
    <property type="match status" value="1"/>
</dbReference>
<dbReference type="EMBL" id="NMVJ01000001">
    <property type="protein sequence ID" value="OYN92212.1"/>
    <property type="molecule type" value="Genomic_DNA"/>
</dbReference>
<evidence type="ECO:0000259" key="3">
    <source>
        <dbReference type="Pfam" id="PF00534"/>
    </source>
</evidence>
<feature type="domain" description="Glycosyl transferase family 1" evidence="3">
    <location>
        <begin position="198"/>
        <end position="338"/>
    </location>
</feature>